<dbReference type="Proteomes" id="UP000192578">
    <property type="component" value="Unassembled WGS sequence"/>
</dbReference>
<dbReference type="SUPFAM" id="SSF53822">
    <property type="entry name" value="Periplasmic binding protein-like I"/>
    <property type="match status" value="1"/>
</dbReference>
<comment type="caution">
    <text evidence="7">The sequence shown here is derived from an EMBL/GenBank/DDBJ whole genome shotgun (WGS) entry which is preliminary data.</text>
</comment>
<dbReference type="EMBL" id="MTYJ01000052">
    <property type="protein sequence ID" value="OQV18146.1"/>
    <property type="molecule type" value="Genomic_DNA"/>
</dbReference>
<evidence type="ECO:0000256" key="5">
    <source>
        <dbReference type="SAM" id="Phobius"/>
    </source>
</evidence>
<evidence type="ECO:0000313" key="8">
    <source>
        <dbReference type="Proteomes" id="UP000192578"/>
    </source>
</evidence>
<evidence type="ECO:0000313" key="7">
    <source>
        <dbReference type="EMBL" id="OQV18146.1"/>
    </source>
</evidence>
<keyword evidence="4 5" id="KW-0472">Membrane</keyword>
<gene>
    <name evidence="7" type="ORF">BV898_07734</name>
</gene>
<evidence type="ECO:0000259" key="6">
    <source>
        <dbReference type="Pfam" id="PF01094"/>
    </source>
</evidence>
<sequence>MLDQNFIFIFIIIIIIVRAGVLDSRILNVKIITPTLMNAKLIGFLPMIGPGFESALEDVRRDFPFLNVSQEMIIPPGSDLMENCEDGENDDEVARYYYRQRRRRDVTDEDDDRSTWTLFILGGCGKSLGGIQQIGAGLDKIVVSCGLSSPLVADKVAYPTLLTTATVPSSPTFFITLLKLVRFYNWTTVTVVAELGGHPAYENGGRAIFRLISSNTIRPRIDATFVSSNITGKVSNDVIVGILQRFKATSRALTQPFSGSRLRNISDAYNFEEARKSYSSCVVIGLELDRDFNGGLLAVERHPFVDVESPIQGQI</sequence>
<keyword evidence="3 5" id="KW-1133">Transmembrane helix</keyword>
<evidence type="ECO:0000256" key="3">
    <source>
        <dbReference type="ARBA" id="ARBA00022989"/>
    </source>
</evidence>
<keyword evidence="2 5" id="KW-0812">Transmembrane</keyword>
<dbReference type="InterPro" id="IPR028082">
    <property type="entry name" value="Peripla_BP_I"/>
</dbReference>
<comment type="subcellular location">
    <subcellularLocation>
        <location evidence="1">Membrane</location>
    </subcellularLocation>
</comment>
<evidence type="ECO:0000256" key="2">
    <source>
        <dbReference type="ARBA" id="ARBA00022692"/>
    </source>
</evidence>
<evidence type="ECO:0000256" key="1">
    <source>
        <dbReference type="ARBA" id="ARBA00004370"/>
    </source>
</evidence>
<feature type="domain" description="Receptor ligand binding region" evidence="6">
    <location>
        <begin position="54"/>
        <end position="194"/>
    </location>
</feature>
<dbReference type="Gene3D" id="3.40.50.2300">
    <property type="match status" value="2"/>
</dbReference>
<accession>A0A1W0WSH3</accession>
<name>A0A1W0WSH3_HYPEX</name>
<protein>
    <recommendedName>
        <fullName evidence="6">Receptor ligand binding region domain-containing protein</fullName>
    </recommendedName>
</protein>
<organism evidence="7 8">
    <name type="scientific">Hypsibius exemplaris</name>
    <name type="common">Freshwater tardigrade</name>
    <dbReference type="NCBI Taxonomy" id="2072580"/>
    <lineage>
        <taxon>Eukaryota</taxon>
        <taxon>Metazoa</taxon>
        <taxon>Ecdysozoa</taxon>
        <taxon>Tardigrada</taxon>
        <taxon>Eutardigrada</taxon>
        <taxon>Parachela</taxon>
        <taxon>Hypsibioidea</taxon>
        <taxon>Hypsibiidae</taxon>
        <taxon>Hypsibius</taxon>
    </lineage>
</organism>
<keyword evidence="8" id="KW-1185">Reference proteome</keyword>
<dbReference type="AlphaFoldDB" id="A0A1W0WSH3"/>
<dbReference type="InterPro" id="IPR001828">
    <property type="entry name" value="ANF_lig-bd_rcpt"/>
</dbReference>
<evidence type="ECO:0000256" key="4">
    <source>
        <dbReference type="ARBA" id="ARBA00023136"/>
    </source>
</evidence>
<feature type="transmembrane region" description="Helical" evidence="5">
    <location>
        <begin position="6"/>
        <end position="22"/>
    </location>
</feature>
<proteinExistence type="predicted"/>
<dbReference type="Pfam" id="PF01094">
    <property type="entry name" value="ANF_receptor"/>
    <property type="match status" value="1"/>
</dbReference>
<dbReference type="GO" id="GO:0016020">
    <property type="term" value="C:membrane"/>
    <property type="evidence" value="ECO:0007669"/>
    <property type="project" value="UniProtKB-SubCell"/>
</dbReference>
<reference evidence="8" key="1">
    <citation type="submission" date="2017-01" db="EMBL/GenBank/DDBJ databases">
        <title>Comparative genomics of anhydrobiosis in the tardigrade Hypsibius dujardini.</title>
        <authorList>
            <person name="Yoshida Y."/>
            <person name="Koutsovoulos G."/>
            <person name="Laetsch D."/>
            <person name="Stevens L."/>
            <person name="Kumar S."/>
            <person name="Horikawa D."/>
            <person name="Ishino K."/>
            <person name="Komine S."/>
            <person name="Tomita M."/>
            <person name="Blaxter M."/>
            <person name="Arakawa K."/>
        </authorList>
    </citation>
    <scope>NUCLEOTIDE SEQUENCE [LARGE SCALE GENOMIC DNA]</scope>
    <source>
        <strain evidence="8">Z151</strain>
    </source>
</reference>